<dbReference type="Pfam" id="PF13479">
    <property type="entry name" value="AAA_24"/>
    <property type="match status" value="1"/>
</dbReference>
<protein>
    <submittedName>
        <fullName evidence="2">Uncharacterized protein</fullName>
    </submittedName>
</protein>
<organism evidence="2">
    <name type="scientific">marine sediment metagenome</name>
    <dbReference type="NCBI Taxonomy" id="412755"/>
    <lineage>
        <taxon>unclassified sequences</taxon>
        <taxon>metagenomes</taxon>
        <taxon>ecological metagenomes</taxon>
    </lineage>
</organism>
<proteinExistence type="predicted"/>
<evidence type="ECO:0000256" key="1">
    <source>
        <dbReference type="SAM" id="MobiDB-lite"/>
    </source>
</evidence>
<accession>A0A0F9W0E0</accession>
<feature type="compositionally biased region" description="Basic residues" evidence="1">
    <location>
        <begin position="1"/>
        <end position="15"/>
    </location>
</feature>
<sequence length="283" mass="31874">MRRKPVKKFKPKPRPGARTPPIFSITQFSKENNGEKIGVYAPTGMGKSTLASMLPDCVFIQPDEGLSDLVNPLTGEQPDIISGIETFEHLRLALQDVPLFENKKNIIIDTITFVQSMAESHVIANVKHEHGKKIESIEDYGFGKGYKHVYDAMNLLKGDLDVLVRQNKNVVLLAQLVNITKIDTTFGSYLYAQPELYDKQSAPVVGLFNAWANFVFKLDYEQVKIEGKIGVTSGTRALFTQPEFSYQAKSRGRLLKGYPVVAFAEESDDSIWRLLFPEYYSDE</sequence>
<dbReference type="AlphaFoldDB" id="A0A0F9W0E0"/>
<gene>
    <name evidence="2" type="ORF">LCGC14_0343090</name>
</gene>
<reference evidence="2" key="1">
    <citation type="journal article" date="2015" name="Nature">
        <title>Complex archaea that bridge the gap between prokaryotes and eukaryotes.</title>
        <authorList>
            <person name="Spang A."/>
            <person name="Saw J.H."/>
            <person name="Jorgensen S.L."/>
            <person name="Zaremba-Niedzwiedzka K."/>
            <person name="Martijn J."/>
            <person name="Lind A.E."/>
            <person name="van Eijk R."/>
            <person name="Schleper C."/>
            <person name="Guy L."/>
            <person name="Ettema T.J."/>
        </authorList>
    </citation>
    <scope>NUCLEOTIDE SEQUENCE</scope>
</reference>
<dbReference type="EMBL" id="LAZR01000252">
    <property type="protein sequence ID" value="KKN79121.1"/>
    <property type="molecule type" value="Genomic_DNA"/>
</dbReference>
<feature type="region of interest" description="Disordered" evidence="1">
    <location>
        <begin position="1"/>
        <end position="21"/>
    </location>
</feature>
<name>A0A0F9W0E0_9ZZZZ</name>
<evidence type="ECO:0000313" key="2">
    <source>
        <dbReference type="EMBL" id="KKN79121.1"/>
    </source>
</evidence>
<comment type="caution">
    <text evidence="2">The sequence shown here is derived from an EMBL/GenBank/DDBJ whole genome shotgun (WGS) entry which is preliminary data.</text>
</comment>